<dbReference type="EMBL" id="VWKO01000425">
    <property type="protein sequence ID" value="KAA4020286.1"/>
    <property type="molecule type" value="Genomic_DNA"/>
</dbReference>
<dbReference type="InterPro" id="IPR023614">
    <property type="entry name" value="Porin_dom_sf"/>
</dbReference>
<name>A0A641RSX0_BACOV</name>
<gene>
    <name evidence="1" type="ORF">F3D60_29310</name>
</gene>
<dbReference type="SUPFAM" id="SSF56935">
    <property type="entry name" value="Porins"/>
    <property type="match status" value="1"/>
</dbReference>
<feature type="non-terminal residue" evidence="1">
    <location>
        <position position="1"/>
    </location>
</feature>
<dbReference type="Pfam" id="PF07396">
    <property type="entry name" value="Porin_O_P"/>
    <property type="match status" value="1"/>
</dbReference>
<comment type="caution">
    <text evidence="1">The sequence shown here is derived from an EMBL/GenBank/DDBJ whole genome shotgun (WGS) entry which is preliminary data.</text>
</comment>
<sequence>SDDWHIPSLLYAGRFTYMPKGVMPATQGNPNRLNEDKIMFGISTSINVESENESTNDYRAGLEFAMLKNKLYLGAEVYYMNVGFTKRQKISESYNYLGGYVQGGYFVAPRLQAAARYDFFNRNGMDTNGFLNMPAVGMNYFFKNCNLKLQAMYQYIARKGHDTQLDRDNDDLGLAVHSASILLQYTF</sequence>
<organism evidence="1">
    <name type="scientific">Bacteroides ovatus</name>
    <dbReference type="NCBI Taxonomy" id="28116"/>
    <lineage>
        <taxon>Bacteria</taxon>
        <taxon>Pseudomonadati</taxon>
        <taxon>Bacteroidota</taxon>
        <taxon>Bacteroidia</taxon>
        <taxon>Bacteroidales</taxon>
        <taxon>Bacteroidaceae</taxon>
        <taxon>Bacteroides</taxon>
    </lineage>
</organism>
<proteinExistence type="predicted"/>
<accession>A0A641RSX0</accession>
<dbReference type="AlphaFoldDB" id="A0A641RSX0"/>
<dbReference type="Gene3D" id="2.40.160.10">
    <property type="entry name" value="Porin"/>
    <property type="match status" value="1"/>
</dbReference>
<evidence type="ECO:0000313" key="1">
    <source>
        <dbReference type="EMBL" id="KAA4020286.1"/>
    </source>
</evidence>
<protein>
    <submittedName>
        <fullName evidence="1">Porin</fullName>
    </submittedName>
</protein>
<dbReference type="InterPro" id="IPR010870">
    <property type="entry name" value="Porin_O/P"/>
</dbReference>
<reference evidence="1" key="1">
    <citation type="journal article" date="2019" name="Nat. Med.">
        <title>A library of human gut bacterial isolates paired with longitudinal multiomics data enables mechanistic microbiome research.</title>
        <authorList>
            <person name="Poyet M."/>
            <person name="Groussin M."/>
            <person name="Gibbons S.M."/>
            <person name="Avila-Pacheco J."/>
            <person name="Jiang X."/>
            <person name="Kearney S.M."/>
            <person name="Perrotta A.R."/>
            <person name="Berdy B."/>
            <person name="Zhao S."/>
            <person name="Lieberman T.D."/>
            <person name="Swanson P.K."/>
            <person name="Smith M."/>
            <person name="Roesemann S."/>
            <person name="Alexander J.E."/>
            <person name="Rich S.A."/>
            <person name="Livny J."/>
            <person name="Vlamakis H."/>
            <person name="Clish C."/>
            <person name="Bullock K."/>
            <person name="Deik A."/>
            <person name="Scott J."/>
            <person name="Pierce K.A."/>
            <person name="Xavier R.J."/>
            <person name="Alm E.J."/>
        </authorList>
    </citation>
    <scope>NUCLEOTIDE SEQUENCE</scope>
    <source>
        <strain evidence="1">BIOML-A147</strain>
    </source>
</reference>